<sequence>MGIYVSSIGNSCLANLGPGEILGDISFIGDIPASASVVAVENSHLLAISRTDLEAKINEDPDFAARLYKTFAIISSKRLRERDRTFGRMFDAKTDDGLKHTPIWERISCALGGLKSFFKEGDMELLKSSRQGRADSALFLTNVFLIYR</sequence>
<dbReference type="Pfam" id="PF00027">
    <property type="entry name" value="cNMP_binding"/>
    <property type="match status" value="1"/>
</dbReference>
<evidence type="ECO:0000313" key="2">
    <source>
        <dbReference type="EMBL" id="KKK61724.1"/>
    </source>
</evidence>
<dbReference type="InterPro" id="IPR018490">
    <property type="entry name" value="cNMP-bd_dom_sf"/>
</dbReference>
<protein>
    <recommendedName>
        <fullName evidence="1">Cyclic nucleotide-binding domain-containing protein</fullName>
    </recommendedName>
</protein>
<organism evidence="2">
    <name type="scientific">marine sediment metagenome</name>
    <dbReference type="NCBI Taxonomy" id="412755"/>
    <lineage>
        <taxon>unclassified sequences</taxon>
        <taxon>metagenomes</taxon>
        <taxon>ecological metagenomes</taxon>
    </lineage>
</organism>
<dbReference type="Gene3D" id="2.60.120.10">
    <property type="entry name" value="Jelly Rolls"/>
    <property type="match status" value="1"/>
</dbReference>
<comment type="caution">
    <text evidence="2">The sequence shown here is derived from an EMBL/GenBank/DDBJ whole genome shotgun (WGS) entry which is preliminary data.</text>
</comment>
<dbReference type="EMBL" id="LAZR01062343">
    <property type="protein sequence ID" value="KKK61724.1"/>
    <property type="molecule type" value="Genomic_DNA"/>
</dbReference>
<dbReference type="SUPFAM" id="SSF51206">
    <property type="entry name" value="cAMP-binding domain-like"/>
    <property type="match status" value="1"/>
</dbReference>
<evidence type="ECO:0000259" key="1">
    <source>
        <dbReference type="PROSITE" id="PS50042"/>
    </source>
</evidence>
<feature type="domain" description="Cyclic nucleotide-binding" evidence="1">
    <location>
        <begin position="1"/>
        <end position="74"/>
    </location>
</feature>
<dbReference type="InterPro" id="IPR000595">
    <property type="entry name" value="cNMP-bd_dom"/>
</dbReference>
<dbReference type="PROSITE" id="PS50042">
    <property type="entry name" value="CNMP_BINDING_3"/>
    <property type="match status" value="1"/>
</dbReference>
<name>A0A0F8Z5P0_9ZZZZ</name>
<dbReference type="AlphaFoldDB" id="A0A0F8Z5P0"/>
<dbReference type="CDD" id="cd00038">
    <property type="entry name" value="CAP_ED"/>
    <property type="match status" value="1"/>
</dbReference>
<reference evidence="2" key="1">
    <citation type="journal article" date="2015" name="Nature">
        <title>Complex archaea that bridge the gap between prokaryotes and eukaryotes.</title>
        <authorList>
            <person name="Spang A."/>
            <person name="Saw J.H."/>
            <person name="Jorgensen S.L."/>
            <person name="Zaremba-Niedzwiedzka K."/>
            <person name="Martijn J."/>
            <person name="Lind A.E."/>
            <person name="van Eijk R."/>
            <person name="Schleper C."/>
            <person name="Guy L."/>
            <person name="Ettema T.J."/>
        </authorList>
    </citation>
    <scope>NUCLEOTIDE SEQUENCE</scope>
</reference>
<proteinExistence type="predicted"/>
<dbReference type="InterPro" id="IPR014710">
    <property type="entry name" value="RmlC-like_jellyroll"/>
</dbReference>
<gene>
    <name evidence="2" type="ORF">LCGC14_3011480</name>
</gene>
<accession>A0A0F8Z5P0</accession>